<sequence>MHRADFAIALYTVWQCKGLKKVRERSKKDTTFFFRFLPKRRRPKLFPRTAGCPWIQQRSALLVLLSETRTNTSSTSSQILSMHLHKIVAACTLLFSCLGVAASPLVVDRAQEFEGSGGFSESELHRRTDQDSIPESMDQTPPTRKYTEMMEVGWSIRRQFDPVRRKFWWRYSVIVTETESGDPVSSFFLNQNGDVKHGHVTRSGWDKPTYPRRLVPFAFPFDAGLESLALESISRRDGLKRCEWIVGAMHLWHYRYHVPLDITTLRKAIETEEKKVLPLRLFHKSSCHWGYDHSADKEIRDYT</sequence>
<dbReference type="Proteomes" id="UP001163846">
    <property type="component" value="Unassembled WGS sequence"/>
</dbReference>
<feature type="region of interest" description="Disordered" evidence="1">
    <location>
        <begin position="116"/>
        <end position="144"/>
    </location>
</feature>
<reference evidence="2" key="1">
    <citation type="submission" date="2022-08" db="EMBL/GenBank/DDBJ databases">
        <authorList>
            <consortium name="DOE Joint Genome Institute"/>
            <person name="Min B."/>
            <person name="Riley R."/>
            <person name="Sierra-Patev S."/>
            <person name="Naranjo-Ortiz M."/>
            <person name="Looney B."/>
            <person name="Konkel Z."/>
            <person name="Slot J.C."/>
            <person name="Sakamoto Y."/>
            <person name="Steenwyk J.L."/>
            <person name="Rokas A."/>
            <person name="Carro J."/>
            <person name="Camarero S."/>
            <person name="Ferreira P."/>
            <person name="Molpeceres G."/>
            <person name="Ruiz-Duenas F.J."/>
            <person name="Serrano A."/>
            <person name="Henrissat B."/>
            <person name="Drula E."/>
            <person name="Hughes K.W."/>
            <person name="Mata J.L."/>
            <person name="Ishikawa N.K."/>
            <person name="Vargas-Isla R."/>
            <person name="Ushijima S."/>
            <person name="Smith C.A."/>
            <person name="Ahrendt S."/>
            <person name="Andreopoulos W."/>
            <person name="He G."/>
            <person name="Labutti K."/>
            <person name="Lipzen A."/>
            <person name="Ng V."/>
            <person name="Sandor L."/>
            <person name="Barry K."/>
            <person name="Martinez A.T."/>
            <person name="Xiao Y."/>
            <person name="Gibbons J.G."/>
            <person name="Terashima K."/>
            <person name="Hibbett D.S."/>
            <person name="Grigoriev I.V."/>
        </authorList>
    </citation>
    <scope>NUCLEOTIDE SEQUENCE</scope>
    <source>
        <strain evidence="2">TFB9207</strain>
    </source>
</reference>
<accession>A0AA38UGM5</accession>
<proteinExistence type="predicted"/>
<name>A0AA38UGM5_9AGAR</name>
<keyword evidence="3" id="KW-1185">Reference proteome</keyword>
<gene>
    <name evidence="2" type="ORF">F5878DRAFT_33653</name>
</gene>
<evidence type="ECO:0000313" key="3">
    <source>
        <dbReference type="Proteomes" id="UP001163846"/>
    </source>
</evidence>
<protein>
    <submittedName>
        <fullName evidence="2">Uncharacterized protein</fullName>
    </submittedName>
</protein>
<dbReference type="AlphaFoldDB" id="A0AA38UGM5"/>
<evidence type="ECO:0000256" key="1">
    <source>
        <dbReference type="SAM" id="MobiDB-lite"/>
    </source>
</evidence>
<comment type="caution">
    <text evidence="2">The sequence shown here is derived from an EMBL/GenBank/DDBJ whole genome shotgun (WGS) entry which is preliminary data.</text>
</comment>
<dbReference type="EMBL" id="MU806052">
    <property type="protein sequence ID" value="KAJ3841107.1"/>
    <property type="molecule type" value="Genomic_DNA"/>
</dbReference>
<organism evidence="2 3">
    <name type="scientific">Lentinula raphanica</name>
    <dbReference type="NCBI Taxonomy" id="153919"/>
    <lineage>
        <taxon>Eukaryota</taxon>
        <taxon>Fungi</taxon>
        <taxon>Dikarya</taxon>
        <taxon>Basidiomycota</taxon>
        <taxon>Agaricomycotina</taxon>
        <taxon>Agaricomycetes</taxon>
        <taxon>Agaricomycetidae</taxon>
        <taxon>Agaricales</taxon>
        <taxon>Marasmiineae</taxon>
        <taxon>Omphalotaceae</taxon>
        <taxon>Lentinula</taxon>
    </lineage>
</organism>
<evidence type="ECO:0000313" key="2">
    <source>
        <dbReference type="EMBL" id="KAJ3841107.1"/>
    </source>
</evidence>
<feature type="compositionally biased region" description="Polar residues" evidence="1">
    <location>
        <begin position="131"/>
        <end position="142"/>
    </location>
</feature>